<dbReference type="OrthoDB" id="1025741at2"/>
<proteinExistence type="predicted"/>
<evidence type="ECO:0000313" key="3">
    <source>
        <dbReference type="Proteomes" id="UP000182257"/>
    </source>
</evidence>
<reference evidence="2 3" key="1">
    <citation type="submission" date="2016-10" db="EMBL/GenBank/DDBJ databases">
        <authorList>
            <person name="de Groot N.N."/>
        </authorList>
    </citation>
    <scope>NUCLEOTIDE SEQUENCE [LARGE SCALE GENOMIC DNA]</scope>
    <source>
        <strain evidence="2 3">D31d</strain>
    </source>
</reference>
<feature type="chain" id="PRO_5010179748" description="Type IX secretion system membrane protein PorP/SprF" evidence="1">
    <location>
        <begin position="19"/>
        <end position="197"/>
    </location>
</feature>
<dbReference type="EMBL" id="FNRF01000002">
    <property type="protein sequence ID" value="SEA25453.1"/>
    <property type="molecule type" value="Genomic_DNA"/>
</dbReference>
<dbReference type="Proteomes" id="UP000182257">
    <property type="component" value="Unassembled WGS sequence"/>
</dbReference>
<dbReference type="RefSeq" id="WP_081352865.1">
    <property type="nucleotide sequence ID" value="NZ_FNRF01000002.1"/>
</dbReference>
<evidence type="ECO:0000313" key="2">
    <source>
        <dbReference type="EMBL" id="SEA25453.1"/>
    </source>
</evidence>
<protein>
    <recommendedName>
        <fullName evidence="4">Type IX secretion system membrane protein PorP/SprF</fullName>
    </recommendedName>
</protein>
<dbReference type="AlphaFoldDB" id="A0A1H3ZNZ2"/>
<accession>A0A1H3ZNZ2</accession>
<evidence type="ECO:0000256" key="1">
    <source>
        <dbReference type="SAM" id="SignalP"/>
    </source>
</evidence>
<sequence>MRKWFVIAFICLATGVKAQEVERGALLQPDTTFSLPPLTYRGTIATYPYLGAMYTSLGNWDLHPGLNASFSASAIFGVGKHSSSGFANSAAVMYAGQLSPKLSFSIGGYSSFMDYGRHQMKDAGLTAMLNYRFDEHWEAGVFGQKSMMQPNMPLQNMWWLGNDFGDKIGAMVKYNVNPNFSFQLSVWNQRNGFDNRW</sequence>
<keyword evidence="1" id="KW-0732">Signal</keyword>
<evidence type="ECO:0008006" key="4">
    <source>
        <dbReference type="Google" id="ProtNLM"/>
    </source>
</evidence>
<gene>
    <name evidence="2" type="ORF">SAMN05216462_0865</name>
</gene>
<feature type="signal peptide" evidence="1">
    <location>
        <begin position="1"/>
        <end position="18"/>
    </location>
</feature>
<name>A0A1H3ZNZ2_XYLRU</name>
<organism evidence="2 3">
    <name type="scientific">Xylanibacter ruminicola</name>
    <name type="common">Prevotella ruminicola</name>
    <dbReference type="NCBI Taxonomy" id="839"/>
    <lineage>
        <taxon>Bacteria</taxon>
        <taxon>Pseudomonadati</taxon>
        <taxon>Bacteroidota</taxon>
        <taxon>Bacteroidia</taxon>
        <taxon>Bacteroidales</taxon>
        <taxon>Prevotellaceae</taxon>
        <taxon>Xylanibacter</taxon>
    </lineage>
</organism>